<dbReference type="Proteomes" id="UP001159363">
    <property type="component" value="Chromosome X"/>
</dbReference>
<name>A0ABQ9HU03_9NEOP</name>
<protein>
    <submittedName>
        <fullName evidence="1">Uncharacterized protein</fullName>
    </submittedName>
</protein>
<comment type="caution">
    <text evidence="1">The sequence shown here is derived from an EMBL/GenBank/DDBJ whole genome shotgun (WGS) entry which is preliminary data.</text>
</comment>
<gene>
    <name evidence="1" type="ORF">PR048_014084</name>
</gene>
<proteinExistence type="predicted"/>
<accession>A0ABQ9HU03</accession>
<keyword evidence="2" id="KW-1185">Reference proteome</keyword>
<sequence length="74" mass="8646">MANMASMSLVHIKRRCRRCVLLRQLCRTVEKLIHACDLLIYGVRYLGVRSICHKFLIKGHTHNEGYSAHLLIER</sequence>
<organism evidence="1 2">
    <name type="scientific">Dryococelus australis</name>
    <dbReference type="NCBI Taxonomy" id="614101"/>
    <lineage>
        <taxon>Eukaryota</taxon>
        <taxon>Metazoa</taxon>
        <taxon>Ecdysozoa</taxon>
        <taxon>Arthropoda</taxon>
        <taxon>Hexapoda</taxon>
        <taxon>Insecta</taxon>
        <taxon>Pterygota</taxon>
        <taxon>Neoptera</taxon>
        <taxon>Polyneoptera</taxon>
        <taxon>Phasmatodea</taxon>
        <taxon>Verophasmatodea</taxon>
        <taxon>Anareolatae</taxon>
        <taxon>Phasmatidae</taxon>
        <taxon>Eurycanthinae</taxon>
        <taxon>Dryococelus</taxon>
    </lineage>
</organism>
<evidence type="ECO:0000313" key="1">
    <source>
        <dbReference type="EMBL" id="KAJ8887866.1"/>
    </source>
</evidence>
<evidence type="ECO:0000313" key="2">
    <source>
        <dbReference type="Proteomes" id="UP001159363"/>
    </source>
</evidence>
<reference evidence="1 2" key="1">
    <citation type="submission" date="2023-02" db="EMBL/GenBank/DDBJ databases">
        <title>LHISI_Scaffold_Assembly.</title>
        <authorList>
            <person name="Stuart O.P."/>
            <person name="Cleave R."/>
            <person name="Magrath M.J.L."/>
            <person name="Mikheyev A.S."/>
        </authorList>
    </citation>
    <scope>NUCLEOTIDE SEQUENCE [LARGE SCALE GENOMIC DNA]</scope>
    <source>
        <strain evidence="1">Daus_M_001</strain>
        <tissue evidence="1">Leg muscle</tissue>
    </source>
</reference>
<dbReference type="EMBL" id="JARBHB010000004">
    <property type="protein sequence ID" value="KAJ8887866.1"/>
    <property type="molecule type" value="Genomic_DNA"/>
</dbReference>